<dbReference type="RefSeq" id="WP_173814435.1">
    <property type="nucleotide sequence ID" value="NZ_JAAITX010000002.1"/>
</dbReference>
<dbReference type="GO" id="GO:0005886">
    <property type="term" value="C:plasma membrane"/>
    <property type="evidence" value="ECO:0007669"/>
    <property type="project" value="UniProtKB-SubCell"/>
</dbReference>
<comment type="subcellular location">
    <subcellularLocation>
        <location evidence="1">Cell membrane</location>
        <topology evidence="1">Multi-pass membrane protein</topology>
    </subcellularLocation>
</comment>
<dbReference type="Proteomes" id="UP000528555">
    <property type="component" value="Unassembled WGS sequence"/>
</dbReference>
<dbReference type="EMBL" id="JAAIUO010000002">
    <property type="protein sequence ID" value="NSK14152.1"/>
    <property type="molecule type" value="Genomic_DNA"/>
</dbReference>
<reference evidence="10" key="2">
    <citation type="submission" date="2020-02" db="EMBL/GenBank/DDBJ databases">
        <authorList>
            <person name="Littmann E."/>
            <person name="Sorbara M."/>
        </authorList>
    </citation>
    <scope>NUCLEOTIDE SEQUENCE</scope>
    <source>
        <strain evidence="10">MSK.17.11</strain>
        <strain evidence="9">MSK.17.38</strain>
    </source>
</reference>
<evidence type="ECO:0000256" key="3">
    <source>
        <dbReference type="ARBA" id="ARBA00022475"/>
    </source>
</evidence>
<dbReference type="Pfam" id="PF08481">
    <property type="entry name" value="GBS_Bsp-like"/>
    <property type="match status" value="1"/>
</dbReference>
<keyword evidence="3" id="KW-1003">Cell membrane</keyword>
<dbReference type="CDD" id="cd16015">
    <property type="entry name" value="LTA_synthase"/>
    <property type="match status" value="1"/>
</dbReference>
<evidence type="ECO:0000256" key="1">
    <source>
        <dbReference type="ARBA" id="ARBA00004651"/>
    </source>
</evidence>
<comment type="caution">
    <text evidence="10">The sequence shown here is derived from an EMBL/GenBank/DDBJ whole genome shotgun (WGS) entry which is preliminary data.</text>
</comment>
<dbReference type="Gene3D" id="3.40.720.10">
    <property type="entry name" value="Alkaline Phosphatase, subunit A"/>
    <property type="match status" value="1"/>
</dbReference>
<keyword evidence="10" id="KW-0808">Transferase</keyword>
<keyword evidence="11" id="KW-1185">Reference proteome</keyword>
<dbReference type="InterPro" id="IPR000917">
    <property type="entry name" value="Sulfatase_N"/>
</dbReference>
<evidence type="ECO:0000313" key="9">
    <source>
        <dbReference type="EMBL" id="NSK14152.1"/>
    </source>
</evidence>
<evidence type="ECO:0000313" key="12">
    <source>
        <dbReference type="Proteomes" id="UP000701680"/>
    </source>
</evidence>
<keyword evidence="10" id="KW-0378">Hydrolase</keyword>
<dbReference type="InterPro" id="IPR013688">
    <property type="entry name" value="GBS_Bsp-like"/>
</dbReference>
<dbReference type="SUPFAM" id="SSF53649">
    <property type="entry name" value="Alkaline phosphatase-like"/>
    <property type="match status" value="1"/>
</dbReference>
<dbReference type="Gene3D" id="2.60.40.3760">
    <property type="match status" value="1"/>
</dbReference>
<feature type="transmembrane region" description="Helical" evidence="7">
    <location>
        <begin position="21"/>
        <end position="39"/>
    </location>
</feature>
<protein>
    <submittedName>
        <fullName evidence="10">Sulfatase-like hydrolase/transferase</fullName>
    </submittedName>
</protein>
<evidence type="ECO:0000313" key="11">
    <source>
        <dbReference type="Proteomes" id="UP000528555"/>
    </source>
</evidence>
<dbReference type="GO" id="GO:0016740">
    <property type="term" value="F:transferase activity"/>
    <property type="evidence" value="ECO:0007669"/>
    <property type="project" value="UniProtKB-KW"/>
</dbReference>
<reference evidence="11 12" key="1">
    <citation type="journal article" date="2020" name="Cell Host Microbe">
        <title>Functional and Genomic Variation between Human-Derived Isolates of Lachnospiraceae Reveals Inter- and Intra-Species Diversity.</title>
        <authorList>
            <person name="Sorbara M.T."/>
            <person name="Littmann E.R."/>
            <person name="Fontana E."/>
            <person name="Moody T.U."/>
            <person name="Kohout C.E."/>
            <person name="Gjonbalaj M."/>
            <person name="Eaton V."/>
            <person name="Seok R."/>
            <person name="Leiner I.M."/>
            <person name="Pamer E.G."/>
        </authorList>
    </citation>
    <scope>NUCLEOTIDE SEQUENCE [LARGE SCALE GENOMIC DNA]</scope>
    <source>
        <strain evidence="10 11">MSK.17.11</strain>
        <strain evidence="9 12">MSK.17.38</strain>
    </source>
</reference>
<comment type="pathway">
    <text evidence="2">Cell wall biogenesis; lipoteichoic acid biosynthesis.</text>
</comment>
<evidence type="ECO:0000259" key="8">
    <source>
        <dbReference type="Pfam" id="PF00884"/>
    </source>
</evidence>
<evidence type="ECO:0000313" key="10">
    <source>
        <dbReference type="EMBL" id="NVH57761.1"/>
    </source>
</evidence>
<feature type="transmembrane region" description="Helical" evidence="7">
    <location>
        <begin position="69"/>
        <end position="91"/>
    </location>
</feature>
<name>A0A850HH31_9FIRM</name>
<dbReference type="Proteomes" id="UP000701680">
    <property type="component" value="Unassembled WGS sequence"/>
</dbReference>
<keyword evidence="5 7" id="KW-1133">Transmembrane helix</keyword>
<dbReference type="PANTHER" id="PTHR47371">
    <property type="entry name" value="LIPOTEICHOIC ACID SYNTHASE"/>
    <property type="match status" value="1"/>
</dbReference>
<evidence type="ECO:0000256" key="7">
    <source>
        <dbReference type="SAM" id="Phobius"/>
    </source>
</evidence>
<evidence type="ECO:0000256" key="4">
    <source>
        <dbReference type="ARBA" id="ARBA00022692"/>
    </source>
</evidence>
<accession>A0A850HH31</accession>
<evidence type="ECO:0000256" key="6">
    <source>
        <dbReference type="ARBA" id="ARBA00023136"/>
    </source>
</evidence>
<proteinExistence type="predicted"/>
<dbReference type="Pfam" id="PF00884">
    <property type="entry name" value="Sulfatase"/>
    <property type="match status" value="1"/>
</dbReference>
<organism evidence="10 11">
    <name type="scientific">Dorea phocaeensis</name>
    <dbReference type="NCBI Taxonomy" id="2040291"/>
    <lineage>
        <taxon>Bacteria</taxon>
        <taxon>Bacillati</taxon>
        <taxon>Bacillota</taxon>
        <taxon>Clostridia</taxon>
        <taxon>Lachnospirales</taxon>
        <taxon>Lachnospiraceae</taxon>
        <taxon>Dorea</taxon>
    </lineage>
</organism>
<gene>
    <name evidence="10" type="ORF">G5A66_03645</name>
    <name evidence="9" type="ORF">G5A75_04555</name>
</gene>
<keyword evidence="6 7" id="KW-0472">Membrane</keyword>
<evidence type="ECO:0000256" key="2">
    <source>
        <dbReference type="ARBA" id="ARBA00004936"/>
    </source>
</evidence>
<keyword evidence="4 7" id="KW-0812">Transmembrane</keyword>
<dbReference type="AlphaFoldDB" id="A0A850HH31"/>
<dbReference type="InterPro" id="IPR017850">
    <property type="entry name" value="Alkaline_phosphatase_core_sf"/>
</dbReference>
<sequence length="610" mass="68532">MDKKGRTYLKQTGKIIGTAMTILLAVIAALLCFSIRWMFDTWSNLTMDELVYHITAPLEGTNEGMILEYLNVCVVPTILVLLFLVILLAAWRKKRRYYALMSIGIVGSLILSGTVVRGAWNELDVGNYVKSQGSYSTFIDDYYVDPEEVEISFPDQKRNLIYIFLESMETTYADQKNGGAFEKNVIPELTKLAQQSEDFSGETDQLNGGYAMPGATWTMGAMFAQTSGLPLNISISSNYMDTQDHFFASTTTLGDILEKEGYSQTLLIGSEAKFGGRELYFTEHGNYDMVDYTYASQTGMIPAGYRVFWGYEDQKLFGFAKEKLLELAGQDTPFNLTMLTVDTHFEDGYPCESCPDMYEDQYSNVMACSSRQVEEFIEWIRQQDFYENTTIVLAGDHPTMDSDFCENIESDYERKVYTAYMNSPVKVETASKREYTTFDMFPTTVASLGAVIEGDQLGLGTNLFSSKQTLIERFGIPTMKNEIGRKSKLMEELADIDENKEEILARDGKLPAADIAVDSYQFQSGALPVTVSNIRNVKGEIQSLQLAVWTAEDQSDLQWILMEQGEDGNYHVNINIPGFNYQTGEYQIHAYAVDSDGEETALGNAVGMVE</sequence>
<evidence type="ECO:0000256" key="5">
    <source>
        <dbReference type="ARBA" id="ARBA00022989"/>
    </source>
</evidence>
<dbReference type="PANTHER" id="PTHR47371:SF3">
    <property type="entry name" value="PHOSPHOGLYCEROL TRANSFERASE I"/>
    <property type="match status" value="1"/>
</dbReference>
<feature type="transmembrane region" description="Helical" evidence="7">
    <location>
        <begin position="98"/>
        <end position="120"/>
    </location>
</feature>
<dbReference type="EMBL" id="JAAITX010000002">
    <property type="protein sequence ID" value="NVH57761.1"/>
    <property type="molecule type" value="Genomic_DNA"/>
</dbReference>
<feature type="domain" description="Sulfatase N-terminal" evidence="8">
    <location>
        <begin position="158"/>
        <end position="398"/>
    </location>
</feature>
<dbReference type="InterPro" id="IPR050448">
    <property type="entry name" value="OpgB/LTA_synthase_biosynth"/>
</dbReference>
<dbReference type="GO" id="GO:0016787">
    <property type="term" value="F:hydrolase activity"/>
    <property type="evidence" value="ECO:0007669"/>
    <property type="project" value="UniProtKB-KW"/>
</dbReference>